<proteinExistence type="predicted"/>
<feature type="region of interest" description="Disordered" evidence="4">
    <location>
        <begin position="480"/>
        <end position="501"/>
    </location>
</feature>
<dbReference type="SUPFAM" id="SSF50978">
    <property type="entry name" value="WD40 repeat-like"/>
    <property type="match status" value="1"/>
</dbReference>
<dbReference type="PANTHER" id="PTHR19848:SF8">
    <property type="entry name" value="F-BOX AND WD REPEAT DOMAIN CONTAINING 7"/>
    <property type="match status" value="1"/>
</dbReference>
<dbReference type="WBParaSite" id="MBELARI_LOCUS20814">
    <property type="protein sequence ID" value="MBELARI_LOCUS20814"/>
    <property type="gene ID" value="MBELARI_LOCUS20814"/>
</dbReference>
<dbReference type="Gene3D" id="2.130.10.10">
    <property type="entry name" value="YVTN repeat-like/Quinoprotein amine dehydrogenase"/>
    <property type="match status" value="1"/>
</dbReference>
<evidence type="ECO:0000256" key="2">
    <source>
        <dbReference type="ARBA" id="ARBA00022737"/>
    </source>
</evidence>
<dbReference type="PANTHER" id="PTHR19848">
    <property type="entry name" value="WD40 REPEAT PROTEIN"/>
    <property type="match status" value="1"/>
</dbReference>
<dbReference type="PRINTS" id="PR00320">
    <property type="entry name" value="GPROTEINBRPT"/>
</dbReference>
<feature type="repeat" description="WD" evidence="3">
    <location>
        <begin position="269"/>
        <end position="310"/>
    </location>
</feature>
<dbReference type="PROSITE" id="PS00678">
    <property type="entry name" value="WD_REPEATS_1"/>
    <property type="match status" value="2"/>
</dbReference>
<reference evidence="6" key="1">
    <citation type="submission" date="2024-02" db="UniProtKB">
        <authorList>
            <consortium name="WormBaseParasite"/>
        </authorList>
    </citation>
    <scope>IDENTIFICATION</scope>
</reference>
<sequence>MWQRICLENGYVELKAPSFRFLGGWAANRANEQAGITIFSHMNLQEAHQNRREREVAYGQCYERSPWKSLYLRKMRITSNWRSRAIQSSTVLKGRHLSTRCLQIQSDRIFTPSSDTSRRGSGMFTSRVWNVDNAQPAFTLTGHMNAVWTYAVSDDGKYIVSLSADRTVPVWCGQTGVQRHVLRGHTGFIECISLHGTTLVTGSSDETLRVWDIVDGKCHHILAGHVEPVRCVQFDGERAVSGVFGYLYPNDFTVKVWNVHTEKCLHTLTRGHTDRVCSLLFEPGRDLVVSGSIDATICVWNAQRGTCIARLVLHQGSVGLRGDVSMELRGNILLSCYAGTNWYVQVWDIRDGGSCTHRLQGANSHTSDITSWQLLDSGLLVTGSLDGWVKLWDVDKGIFVRDLARFQSGRSGGCIWRLEATETLLEQYLAKRFLRTQHVAKDLSYFAINISQDRTFSSPMSSETKPREIRFSPFRTPKRVPLRRRSLEETPNEPSTSGLSPHIINQALEGEMTALQIKQETIEEDDHANPSETLSIASTYFGEECPHLSATGNPQGNPPSPQHIAIRDIFQLRMTFPHVLNLNPFVGDNKLNSDDEKD</sequence>
<keyword evidence="5" id="KW-1185">Reference proteome</keyword>
<dbReference type="PROSITE" id="PS50294">
    <property type="entry name" value="WD_REPEATS_REGION"/>
    <property type="match status" value="3"/>
</dbReference>
<dbReference type="InterPro" id="IPR015943">
    <property type="entry name" value="WD40/YVTN_repeat-like_dom_sf"/>
</dbReference>
<accession>A0AAF3F2N9</accession>
<evidence type="ECO:0000256" key="1">
    <source>
        <dbReference type="ARBA" id="ARBA00022574"/>
    </source>
</evidence>
<dbReference type="InterPro" id="IPR019775">
    <property type="entry name" value="WD40_repeat_CS"/>
</dbReference>
<dbReference type="SMART" id="SM00320">
    <property type="entry name" value="WD40"/>
    <property type="match status" value="5"/>
</dbReference>
<feature type="repeat" description="WD" evidence="3">
    <location>
        <begin position="362"/>
        <end position="402"/>
    </location>
</feature>
<evidence type="ECO:0000313" key="6">
    <source>
        <dbReference type="WBParaSite" id="MBELARI_LOCUS20814"/>
    </source>
</evidence>
<dbReference type="InterPro" id="IPR001680">
    <property type="entry name" value="WD40_rpt"/>
</dbReference>
<organism evidence="5 6">
    <name type="scientific">Mesorhabditis belari</name>
    <dbReference type="NCBI Taxonomy" id="2138241"/>
    <lineage>
        <taxon>Eukaryota</taxon>
        <taxon>Metazoa</taxon>
        <taxon>Ecdysozoa</taxon>
        <taxon>Nematoda</taxon>
        <taxon>Chromadorea</taxon>
        <taxon>Rhabditida</taxon>
        <taxon>Rhabditina</taxon>
        <taxon>Rhabditomorpha</taxon>
        <taxon>Rhabditoidea</taxon>
        <taxon>Rhabditidae</taxon>
        <taxon>Mesorhabditinae</taxon>
        <taxon>Mesorhabditis</taxon>
    </lineage>
</organism>
<dbReference type="AlphaFoldDB" id="A0AAF3F2N9"/>
<dbReference type="Pfam" id="PF00400">
    <property type="entry name" value="WD40"/>
    <property type="match status" value="5"/>
</dbReference>
<dbReference type="PROSITE" id="PS50082">
    <property type="entry name" value="WD_REPEATS_2"/>
    <property type="match status" value="4"/>
</dbReference>
<keyword evidence="2" id="KW-0677">Repeat</keyword>
<evidence type="ECO:0000313" key="5">
    <source>
        <dbReference type="Proteomes" id="UP000887575"/>
    </source>
</evidence>
<keyword evidence="1 3" id="KW-0853">WD repeat</keyword>
<dbReference type="InterPro" id="IPR036322">
    <property type="entry name" value="WD40_repeat_dom_sf"/>
</dbReference>
<feature type="repeat" description="WD" evidence="3">
    <location>
        <begin position="140"/>
        <end position="171"/>
    </location>
</feature>
<dbReference type="InterPro" id="IPR020472">
    <property type="entry name" value="WD40_PAC1"/>
</dbReference>
<dbReference type="CDD" id="cd00200">
    <property type="entry name" value="WD40"/>
    <property type="match status" value="1"/>
</dbReference>
<name>A0AAF3F2N9_9BILA</name>
<dbReference type="Proteomes" id="UP000887575">
    <property type="component" value="Unassembled WGS sequence"/>
</dbReference>
<protein>
    <submittedName>
        <fullName evidence="6">Uncharacterized protein</fullName>
    </submittedName>
</protein>
<evidence type="ECO:0000256" key="3">
    <source>
        <dbReference type="PROSITE-ProRule" id="PRU00221"/>
    </source>
</evidence>
<feature type="repeat" description="WD" evidence="3">
    <location>
        <begin position="182"/>
        <end position="221"/>
    </location>
</feature>
<evidence type="ECO:0000256" key="4">
    <source>
        <dbReference type="SAM" id="MobiDB-lite"/>
    </source>
</evidence>